<comment type="caution">
    <text evidence="2">The sequence shown here is derived from an EMBL/GenBank/DDBJ whole genome shotgun (WGS) entry which is preliminary data.</text>
</comment>
<sequence length="510" mass="56472">MLTREEKVAGSHATPALSAAETFDFELSCVKGATGWKEADCDKADNQVHVTHPWIPRDNTVEVLRDDSGEGNCINDDQLPAIHPSTQITGASEPSEARILQSSAFLASTPELQLEKCKSLILNALVPKARVLGSQSVTQGEKWDLTFRLERLFTYGVKASQCRRARSHRNKEAGWLLKESVDRAIWDALGTIATDKQQPPKAHEEEKKKKKFKKKKKDKKLTPSRHSGSDTTVVSALTHVLAHTLAQDLDAALASRVSVLGLICLVERGLTPMFLSLWLNAVRASGCLNALFAASEMPDSTHQEITPLPVHEDCQVIAACLNRSLSDIFRGHTRAVKPKCIVTFLDVTSPALPFLPILRDPVSQLYVQRLLNGLGGVAEAKAGGALGAYLRGPPSLHAHFFRLVLLSTPPDVALDILKRYQAQHGAVALQPLGMTEALLQVVMARGLYRFAYLAALDMNVLDTYPVIERVYREEKIKQLVTRGKWQFAVLMLDQLRQRTARKWRSMWSTT</sequence>
<dbReference type="Proteomes" id="UP000019335">
    <property type="component" value="Chromosome 12"/>
</dbReference>
<accession>W7TCZ8</accession>
<evidence type="ECO:0000256" key="1">
    <source>
        <dbReference type="SAM" id="MobiDB-lite"/>
    </source>
</evidence>
<proteinExistence type="predicted"/>
<dbReference type="EMBL" id="AZIL01001070">
    <property type="protein sequence ID" value="EWM24890.1"/>
    <property type="molecule type" value="Genomic_DNA"/>
</dbReference>
<feature type="region of interest" description="Disordered" evidence="1">
    <location>
        <begin position="195"/>
        <end position="230"/>
    </location>
</feature>
<evidence type="ECO:0000313" key="3">
    <source>
        <dbReference type="Proteomes" id="UP000019335"/>
    </source>
</evidence>
<evidence type="ECO:0000313" key="2">
    <source>
        <dbReference type="EMBL" id="EWM24890.1"/>
    </source>
</evidence>
<protein>
    <submittedName>
        <fullName evidence="2">Uncharacterized protein</fullName>
    </submittedName>
</protein>
<gene>
    <name evidence="2" type="ORF">Naga_100116g7</name>
</gene>
<feature type="compositionally biased region" description="Basic residues" evidence="1">
    <location>
        <begin position="208"/>
        <end position="223"/>
    </location>
</feature>
<organism evidence="2 3">
    <name type="scientific">Nannochloropsis gaditana</name>
    <dbReference type="NCBI Taxonomy" id="72520"/>
    <lineage>
        <taxon>Eukaryota</taxon>
        <taxon>Sar</taxon>
        <taxon>Stramenopiles</taxon>
        <taxon>Ochrophyta</taxon>
        <taxon>Eustigmatophyceae</taxon>
        <taxon>Eustigmatales</taxon>
        <taxon>Monodopsidaceae</taxon>
        <taxon>Nannochloropsis</taxon>
    </lineage>
</organism>
<reference evidence="2 3" key="1">
    <citation type="journal article" date="2014" name="Mol. Plant">
        <title>Chromosome Scale Genome Assembly and Transcriptome Profiling of Nannochloropsis gaditana in Nitrogen Depletion.</title>
        <authorList>
            <person name="Corteggiani Carpinelli E."/>
            <person name="Telatin A."/>
            <person name="Vitulo N."/>
            <person name="Forcato C."/>
            <person name="D'Angelo M."/>
            <person name="Schiavon R."/>
            <person name="Vezzi A."/>
            <person name="Giacometti G.M."/>
            <person name="Morosinotto T."/>
            <person name="Valle G."/>
        </authorList>
    </citation>
    <scope>NUCLEOTIDE SEQUENCE [LARGE SCALE GENOMIC DNA]</scope>
    <source>
        <strain evidence="2 3">B-31</strain>
    </source>
</reference>
<keyword evidence="3" id="KW-1185">Reference proteome</keyword>
<dbReference type="AlphaFoldDB" id="W7TCZ8"/>
<name>W7TCZ8_9STRA</name>